<dbReference type="InterPro" id="IPR024936">
    <property type="entry name" value="Cyclophilin-type_PPIase"/>
</dbReference>
<dbReference type="PIRSF" id="PIRSF001467">
    <property type="entry name" value="Peptidylpro_ismrse"/>
    <property type="match status" value="1"/>
</dbReference>
<keyword evidence="2 4" id="KW-0697">Rotamase</keyword>
<dbReference type="PROSITE" id="PS00170">
    <property type="entry name" value="CSA_PPIASE_1"/>
    <property type="match status" value="1"/>
</dbReference>
<dbReference type="InterPro" id="IPR029000">
    <property type="entry name" value="Cyclophilin-like_dom_sf"/>
</dbReference>
<name>A0AAF0J911_9BASI</name>
<dbReference type="PRINTS" id="PR00153">
    <property type="entry name" value="CSAPPISMRASE"/>
</dbReference>
<dbReference type="GO" id="GO:0006457">
    <property type="term" value="P:protein folding"/>
    <property type="evidence" value="ECO:0007669"/>
    <property type="project" value="InterPro"/>
</dbReference>
<dbReference type="GO" id="GO:0016018">
    <property type="term" value="F:cyclosporin A binding"/>
    <property type="evidence" value="ECO:0007669"/>
    <property type="project" value="TreeGrafter"/>
</dbReference>
<evidence type="ECO:0000256" key="3">
    <source>
        <dbReference type="ARBA" id="ARBA00023235"/>
    </source>
</evidence>
<dbReference type="SUPFAM" id="SSF50891">
    <property type="entry name" value="Cyclophilin-like"/>
    <property type="match status" value="1"/>
</dbReference>
<keyword evidence="3 4" id="KW-0413">Isomerase</keyword>
<dbReference type="EMBL" id="CP119958">
    <property type="protein sequence ID" value="WFD37454.1"/>
    <property type="molecule type" value="Genomic_DNA"/>
</dbReference>
<dbReference type="GO" id="GO:0000324">
    <property type="term" value="C:fungal-type vacuole"/>
    <property type="evidence" value="ECO:0007669"/>
    <property type="project" value="TreeGrafter"/>
</dbReference>
<dbReference type="PANTHER" id="PTHR11071">
    <property type="entry name" value="PEPTIDYL-PROLYL CIS-TRANS ISOMERASE"/>
    <property type="match status" value="1"/>
</dbReference>
<evidence type="ECO:0000313" key="6">
    <source>
        <dbReference type="EMBL" id="WFD37454.1"/>
    </source>
</evidence>
<dbReference type="Proteomes" id="UP001217754">
    <property type="component" value="Chromosome 1"/>
</dbReference>
<dbReference type="FunFam" id="2.40.100.10:FF:000001">
    <property type="entry name" value="Peptidyl-prolyl cis-trans isomerase"/>
    <property type="match status" value="1"/>
</dbReference>
<dbReference type="GeneID" id="85224047"/>
<evidence type="ECO:0000313" key="7">
    <source>
        <dbReference type="Proteomes" id="UP001217754"/>
    </source>
</evidence>
<dbReference type="Gene3D" id="2.40.100.10">
    <property type="entry name" value="Cyclophilin-like"/>
    <property type="match status" value="1"/>
</dbReference>
<dbReference type="InterPro" id="IPR020892">
    <property type="entry name" value="Cyclophilin-type_PPIase_CS"/>
</dbReference>
<keyword evidence="4" id="KW-0732">Signal</keyword>
<feature type="domain" description="PPIase cyclophilin-type" evidence="5">
    <location>
        <begin position="35"/>
        <end position="192"/>
    </location>
</feature>
<gene>
    <name evidence="6" type="ORF">MJAP1_000398</name>
</gene>
<dbReference type="InterPro" id="IPR002130">
    <property type="entry name" value="Cyclophilin-type_PPIase_dom"/>
</dbReference>
<dbReference type="GO" id="GO:0005783">
    <property type="term" value="C:endoplasmic reticulum"/>
    <property type="evidence" value="ECO:0007669"/>
    <property type="project" value="TreeGrafter"/>
</dbReference>
<proteinExistence type="inferred from homology"/>
<evidence type="ECO:0000256" key="2">
    <source>
        <dbReference type="ARBA" id="ARBA00023110"/>
    </source>
</evidence>
<feature type="signal peptide" evidence="4">
    <location>
        <begin position="1"/>
        <end position="24"/>
    </location>
</feature>
<dbReference type="RefSeq" id="XP_060120351.1">
    <property type="nucleotide sequence ID" value="XM_060264368.1"/>
</dbReference>
<protein>
    <recommendedName>
        <fullName evidence="4">Peptidyl-prolyl cis-trans isomerase</fullName>
        <shortName evidence="4">PPIase</shortName>
        <ecNumber evidence="4">5.2.1.8</ecNumber>
    </recommendedName>
</protein>
<accession>A0AAF0J911</accession>
<dbReference type="PROSITE" id="PS50072">
    <property type="entry name" value="CSA_PPIASE_2"/>
    <property type="match status" value="1"/>
</dbReference>
<dbReference type="GO" id="GO:0003755">
    <property type="term" value="F:peptidyl-prolyl cis-trans isomerase activity"/>
    <property type="evidence" value="ECO:0007669"/>
    <property type="project" value="UniProtKB-UniRule"/>
</dbReference>
<comment type="similarity">
    <text evidence="4">Belongs to the cyclophilin-type PPIase family.</text>
</comment>
<evidence type="ECO:0000256" key="1">
    <source>
        <dbReference type="ARBA" id="ARBA00000971"/>
    </source>
</evidence>
<keyword evidence="7" id="KW-1185">Reference proteome</keyword>
<comment type="function">
    <text evidence="4">PPIases accelerate the folding of proteins. It catalyzes the cis-trans isomerization of proline imidic peptide bonds in oligopeptides.</text>
</comment>
<comment type="catalytic activity">
    <reaction evidence="1 4">
        <text>[protein]-peptidylproline (omega=180) = [protein]-peptidylproline (omega=0)</text>
        <dbReference type="Rhea" id="RHEA:16237"/>
        <dbReference type="Rhea" id="RHEA-COMP:10747"/>
        <dbReference type="Rhea" id="RHEA-COMP:10748"/>
        <dbReference type="ChEBI" id="CHEBI:83833"/>
        <dbReference type="ChEBI" id="CHEBI:83834"/>
        <dbReference type="EC" id="5.2.1.8"/>
    </reaction>
</comment>
<feature type="chain" id="PRO_5041780328" description="Peptidyl-prolyl cis-trans isomerase" evidence="4">
    <location>
        <begin position="25"/>
        <end position="206"/>
    </location>
</feature>
<evidence type="ECO:0000256" key="4">
    <source>
        <dbReference type="RuleBase" id="RU363019"/>
    </source>
</evidence>
<organism evidence="6 7">
    <name type="scientific">Malassezia japonica</name>
    <dbReference type="NCBI Taxonomy" id="223818"/>
    <lineage>
        <taxon>Eukaryota</taxon>
        <taxon>Fungi</taxon>
        <taxon>Dikarya</taxon>
        <taxon>Basidiomycota</taxon>
        <taxon>Ustilaginomycotina</taxon>
        <taxon>Malasseziomycetes</taxon>
        <taxon>Malasseziales</taxon>
        <taxon>Malasseziaceae</taxon>
        <taxon>Malassezia</taxon>
    </lineage>
</organism>
<dbReference type="Pfam" id="PF00160">
    <property type="entry name" value="Pro_isomerase"/>
    <property type="match status" value="1"/>
</dbReference>
<dbReference type="AlphaFoldDB" id="A0AAF0J911"/>
<evidence type="ECO:0000259" key="5">
    <source>
        <dbReference type="PROSITE" id="PS50072"/>
    </source>
</evidence>
<reference evidence="6" key="1">
    <citation type="submission" date="2023-03" db="EMBL/GenBank/DDBJ databases">
        <title>Mating type loci evolution in Malassezia.</title>
        <authorList>
            <person name="Coelho M.A."/>
        </authorList>
    </citation>
    <scope>NUCLEOTIDE SEQUENCE</scope>
    <source>
        <strain evidence="6">CBS 9431</strain>
    </source>
</reference>
<dbReference type="EC" id="5.2.1.8" evidence="4"/>
<dbReference type="PANTHER" id="PTHR11071:SF561">
    <property type="entry name" value="PEPTIDYL-PROLYL CIS-TRANS ISOMERASE D-RELATED"/>
    <property type="match status" value="1"/>
</dbReference>
<sequence>MWMNVGRVLSVLVLVCASATLALSHKDAKITNLAFFDIEHGDKSIGRVTIGLYGETTPKTVENFLGLAQRGEGRGYAGSKFHRVIKNFMIQGGDYTRGDGRGGMSIWGKSFPDENFELQHEGPGILSMANAGQDTNGSQFFITTVATPWLDGRHVVFGRVVDGMDVVKYVEDVQTRPGDRPVEDVVIADSGILPEAELEKPAKDEL</sequence>